<dbReference type="InterPro" id="IPR050128">
    <property type="entry name" value="Sulfate_adenylyltrnsfr_sub2"/>
</dbReference>
<feature type="domain" description="Phosphoadenosine phosphosulphate reductase" evidence="2">
    <location>
        <begin position="371"/>
        <end position="542"/>
    </location>
</feature>
<dbReference type="InterPro" id="IPR015947">
    <property type="entry name" value="PUA-like_sf"/>
</dbReference>
<dbReference type="KEGG" id="mees:MmiEs2_05080"/>
<accession>A0AA96VAL2</accession>
<dbReference type="EMBL" id="CP131062">
    <property type="protein sequence ID" value="WNY28323.1"/>
    <property type="molecule type" value="Genomic_DNA"/>
</dbReference>
<dbReference type="AlphaFoldDB" id="A0AA96VAL2"/>
<sequence>MGEIMAKRPPTQKNSKDNYRVKGRGEQKGLKAGRDVQKNARGSSAGNSGAGNSSSAGNSGSSRGGGNRSGDGKQKRYSDGYSAKELGKLSESRKTDFKKGGSNRVHYDNDFIYWCRECNVPLIGEICGVCGSTGDKITLSQPADVRFAQGYDYELIEKHMLNLFSCNPLKDHVLLLNKIPGDDQTMEIIADGRVVGTLRFDLKILDFVFEPTLEGSKLFFNEPFSFASAGRVVKIGKVKTHLNGKNVTYDLVEEYPAGIKKGEPVLIVSGNLTGYGIAHADSEEFYRVKKENESEAAVMSTKSDAEIKAAQILKVKNITSDDSALFLLSDKKPSMEDVVAANVNYIKALGKDAMNTIKGAVNLKDNKDKPVFVSFSGGKDSLVVLDLAASALVHRPFTAVFLNTGIDYPETVEFAKTHCESRNIPFKEMSAGDDFWKTLKVQDHPTKDSRWCCKVCKLNSSNRLADGVPHLSLDGKRRQESFMRSRIPTMDTNPNVEGQLNIFPIRDWRAIEVWLYIHWRKLPYNVLYDKGMERIGCWMCPAAFQAEYERMREIHPELAERWETYLAGWAKKEEVSEEYIRHGFWRWEQLPPKMIKLADELKIDLRRESDEL</sequence>
<feature type="region of interest" description="Disordered" evidence="1">
    <location>
        <begin position="1"/>
        <end position="84"/>
    </location>
</feature>
<feature type="compositionally biased region" description="Basic and acidic residues" evidence="1">
    <location>
        <begin position="14"/>
        <end position="38"/>
    </location>
</feature>
<keyword evidence="4" id="KW-1185">Reference proteome</keyword>
<dbReference type="InterPro" id="IPR014729">
    <property type="entry name" value="Rossmann-like_a/b/a_fold"/>
</dbReference>
<dbReference type="PROSITE" id="PS50890">
    <property type="entry name" value="PUA"/>
    <property type="match status" value="1"/>
</dbReference>
<dbReference type="GO" id="GO:0004604">
    <property type="term" value="F:phosphoadenylyl-sulfate reductase (thioredoxin) activity"/>
    <property type="evidence" value="ECO:0007669"/>
    <property type="project" value="UniProtKB-EC"/>
</dbReference>
<keyword evidence="3" id="KW-0560">Oxidoreductase</keyword>
<gene>
    <name evidence="3" type="primary">cysH_2</name>
    <name evidence="3" type="ORF">MmiEs2_05080</name>
</gene>
<dbReference type="Gene3D" id="3.40.50.620">
    <property type="entry name" value="HUPs"/>
    <property type="match status" value="1"/>
</dbReference>
<dbReference type="SUPFAM" id="SSF88697">
    <property type="entry name" value="PUA domain-like"/>
    <property type="match status" value="1"/>
</dbReference>
<dbReference type="PANTHER" id="PTHR43196">
    <property type="entry name" value="SULFATE ADENYLYLTRANSFERASE SUBUNIT 2"/>
    <property type="match status" value="1"/>
</dbReference>
<feature type="compositionally biased region" description="Low complexity" evidence="1">
    <location>
        <begin position="39"/>
        <end position="61"/>
    </location>
</feature>
<dbReference type="PANTHER" id="PTHR43196:SF2">
    <property type="entry name" value="PHOSPHOADENOSINE PHOSPHOSULFATE REDUCTASE"/>
    <property type="match status" value="1"/>
</dbReference>
<dbReference type="Proteomes" id="UP001302662">
    <property type="component" value="Chromosome"/>
</dbReference>
<dbReference type="SUPFAM" id="SSF52402">
    <property type="entry name" value="Adenine nucleotide alpha hydrolases-like"/>
    <property type="match status" value="1"/>
</dbReference>
<dbReference type="Pfam" id="PF01507">
    <property type="entry name" value="PAPS_reduct"/>
    <property type="match status" value="1"/>
</dbReference>
<evidence type="ECO:0000313" key="3">
    <source>
        <dbReference type="EMBL" id="WNY28323.1"/>
    </source>
</evidence>
<evidence type="ECO:0000259" key="2">
    <source>
        <dbReference type="Pfam" id="PF01507"/>
    </source>
</evidence>
<proteinExistence type="predicted"/>
<dbReference type="CDD" id="cd23947">
    <property type="entry name" value="PAPS_reductase-like_YbdN"/>
    <property type="match status" value="1"/>
</dbReference>
<dbReference type="EC" id="1.8.4.8" evidence="3"/>
<organism evidence="3 4">
    <name type="scientific">Methanimicrococcus stummii</name>
    <dbReference type="NCBI Taxonomy" id="3028294"/>
    <lineage>
        <taxon>Archaea</taxon>
        <taxon>Methanobacteriati</taxon>
        <taxon>Methanobacteriota</taxon>
        <taxon>Stenosarchaea group</taxon>
        <taxon>Methanomicrobia</taxon>
        <taxon>Methanosarcinales</taxon>
        <taxon>Methanosarcinaceae</taxon>
        <taxon>Methanimicrococcus</taxon>
    </lineage>
</organism>
<dbReference type="InterPro" id="IPR002500">
    <property type="entry name" value="PAPS_reduct_dom"/>
</dbReference>
<evidence type="ECO:0000313" key="4">
    <source>
        <dbReference type="Proteomes" id="UP001302662"/>
    </source>
</evidence>
<name>A0AA96VAL2_9EURY</name>
<reference evidence="3 4" key="1">
    <citation type="submission" date="2023-07" db="EMBL/GenBank/DDBJ databases">
        <title>Closed genome sequence of Methanimicrococcus sp. Es2.</title>
        <authorList>
            <person name="Protasov E."/>
            <person name="Platt K."/>
            <person name="Reeh H."/>
            <person name="Poehlein A."/>
            <person name="Daniel R."/>
            <person name="Brune A."/>
        </authorList>
    </citation>
    <scope>NUCLEOTIDE SEQUENCE [LARGE SCALE GENOMIC DNA]</scope>
    <source>
        <strain evidence="3 4">Es2</strain>
    </source>
</reference>
<protein>
    <submittedName>
        <fullName evidence="3">Phosphoadenosine phosphosulfate reductase</fullName>
        <ecNumber evidence="3">1.8.4.8</ecNumber>
    </submittedName>
</protein>
<evidence type="ECO:0000256" key="1">
    <source>
        <dbReference type="SAM" id="MobiDB-lite"/>
    </source>
</evidence>